<dbReference type="SUPFAM" id="SSF53474">
    <property type="entry name" value="alpha/beta-Hydrolases"/>
    <property type="match status" value="1"/>
</dbReference>
<dbReference type="SMART" id="SM00825">
    <property type="entry name" value="PKS_KS"/>
    <property type="match status" value="1"/>
</dbReference>
<comment type="catalytic activity">
    <reaction evidence="28">
        <text>3-oxobutanoyl-[ACP] + NADPH + H(+) = (3R)-hydroxybutanoyl-[ACP] + NADP(+)</text>
        <dbReference type="Rhea" id="RHEA:41804"/>
        <dbReference type="Rhea" id="RHEA-COMP:9625"/>
        <dbReference type="Rhea" id="RHEA-COMP:9626"/>
        <dbReference type="ChEBI" id="CHEBI:15378"/>
        <dbReference type="ChEBI" id="CHEBI:57783"/>
        <dbReference type="ChEBI" id="CHEBI:58349"/>
        <dbReference type="ChEBI" id="CHEBI:78450"/>
        <dbReference type="ChEBI" id="CHEBI:78451"/>
    </reaction>
    <physiologicalReaction direction="left-to-right" evidence="28">
        <dbReference type="Rhea" id="RHEA:41805"/>
    </physiologicalReaction>
</comment>
<comment type="catalytic activity">
    <reaction evidence="26">
        <text>(2E)-hexadecenoyl-[ACP] + NADPH + H(+) = hexadecanoyl-[ACP] + NADP(+)</text>
        <dbReference type="Rhea" id="RHEA:41912"/>
        <dbReference type="Rhea" id="RHEA-COMP:9651"/>
        <dbReference type="Rhea" id="RHEA-COMP:9652"/>
        <dbReference type="ChEBI" id="CHEBI:15378"/>
        <dbReference type="ChEBI" id="CHEBI:57783"/>
        <dbReference type="ChEBI" id="CHEBI:58349"/>
        <dbReference type="ChEBI" id="CHEBI:78481"/>
        <dbReference type="ChEBI" id="CHEBI:78483"/>
    </reaction>
    <physiologicalReaction direction="left-to-right" evidence="26">
        <dbReference type="Rhea" id="RHEA:41913"/>
    </physiologicalReaction>
</comment>
<dbReference type="GO" id="GO:0004313">
    <property type="term" value="F:[acyl-carrier-protein] S-acetyltransferase activity"/>
    <property type="evidence" value="ECO:0007669"/>
    <property type="project" value="UniProtKB-EC"/>
</dbReference>
<evidence type="ECO:0000256" key="50">
    <source>
        <dbReference type="SAM" id="MobiDB-lite"/>
    </source>
</evidence>
<dbReference type="InterPro" id="IPR049900">
    <property type="entry name" value="PKS_mFAS_DH"/>
</dbReference>
<dbReference type="Pfam" id="PF13602">
    <property type="entry name" value="ADH_zinc_N_2"/>
    <property type="match status" value="1"/>
</dbReference>
<dbReference type="InterPro" id="IPR014031">
    <property type="entry name" value="Ketoacyl_synth_C"/>
</dbReference>
<evidence type="ECO:0000256" key="21">
    <source>
        <dbReference type="ARBA" id="ARBA00047400"/>
    </source>
</evidence>
<comment type="catalytic activity">
    <reaction evidence="19">
        <text>3-oxooctadecanoyl-[ACP] + NADPH + H(+) = (3R)-hydroxyoctadecanoyl-[ACP] + NADP(+)</text>
        <dbReference type="Rhea" id="RHEA:41920"/>
        <dbReference type="Rhea" id="RHEA-COMP:9653"/>
        <dbReference type="Rhea" id="RHEA-COMP:9654"/>
        <dbReference type="ChEBI" id="CHEBI:15378"/>
        <dbReference type="ChEBI" id="CHEBI:57783"/>
        <dbReference type="ChEBI" id="CHEBI:58349"/>
        <dbReference type="ChEBI" id="CHEBI:78487"/>
        <dbReference type="ChEBI" id="CHEBI:78488"/>
    </reaction>
    <physiologicalReaction direction="left-to-right" evidence="19">
        <dbReference type="Rhea" id="RHEA:41921"/>
    </physiologicalReaction>
</comment>
<dbReference type="InterPro" id="IPR016036">
    <property type="entry name" value="Malonyl_transacylase_ACP-bd"/>
</dbReference>
<evidence type="ECO:0000256" key="6">
    <source>
        <dbReference type="ARBA" id="ARBA00022898"/>
    </source>
</evidence>
<comment type="catalytic activity">
    <reaction evidence="44">
        <text>3-oxohexadecanoyl-[ACP] + NADPH + H(+) = (3R)-hydroxyhexadecanoyl-[ACP] + NADP(+)</text>
        <dbReference type="Rhea" id="RHEA:41904"/>
        <dbReference type="Rhea" id="RHEA-COMP:9649"/>
        <dbReference type="Rhea" id="RHEA-COMP:9650"/>
        <dbReference type="ChEBI" id="CHEBI:15378"/>
        <dbReference type="ChEBI" id="CHEBI:57783"/>
        <dbReference type="ChEBI" id="CHEBI:58349"/>
        <dbReference type="ChEBI" id="CHEBI:78478"/>
        <dbReference type="ChEBI" id="CHEBI:78480"/>
    </reaction>
    <physiologicalReaction direction="left-to-right" evidence="44">
        <dbReference type="Rhea" id="RHEA:41905"/>
    </physiologicalReaction>
</comment>
<dbReference type="InterPro" id="IPR001227">
    <property type="entry name" value="Ac_transferase_dom_sf"/>
</dbReference>
<evidence type="ECO:0000256" key="32">
    <source>
        <dbReference type="ARBA" id="ARBA00048289"/>
    </source>
</evidence>
<comment type="catalytic activity">
    <reaction evidence="37">
        <text>holo-[ACP] + acetyl-CoA = acetyl-[ACP] + CoA</text>
        <dbReference type="Rhea" id="RHEA:41788"/>
        <dbReference type="Rhea" id="RHEA-COMP:9621"/>
        <dbReference type="Rhea" id="RHEA-COMP:9685"/>
        <dbReference type="ChEBI" id="CHEBI:57287"/>
        <dbReference type="ChEBI" id="CHEBI:57288"/>
        <dbReference type="ChEBI" id="CHEBI:64479"/>
        <dbReference type="ChEBI" id="CHEBI:78446"/>
        <dbReference type="EC" id="2.3.1.38"/>
    </reaction>
    <physiologicalReaction direction="left-to-right" evidence="37">
        <dbReference type="Rhea" id="RHEA:41789"/>
    </physiologicalReaction>
</comment>
<dbReference type="Gene3D" id="3.40.50.720">
    <property type="entry name" value="NAD(P)-binding Rossmann-like Domain"/>
    <property type="match status" value="1"/>
</dbReference>
<comment type="catalytic activity">
    <reaction evidence="40">
        <text>(2E)-octadecenoyl-[ACP] + NADPH + H(+) = octadecanoyl-[ACP] + NADP(+)</text>
        <dbReference type="Rhea" id="RHEA:41928"/>
        <dbReference type="Rhea" id="RHEA-COMP:9655"/>
        <dbReference type="Rhea" id="RHEA-COMP:9656"/>
        <dbReference type="ChEBI" id="CHEBI:15378"/>
        <dbReference type="ChEBI" id="CHEBI:57783"/>
        <dbReference type="ChEBI" id="CHEBI:58349"/>
        <dbReference type="ChEBI" id="CHEBI:78489"/>
        <dbReference type="ChEBI" id="CHEBI:78495"/>
    </reaction>
    <physiologicalReaction direction="left-to-right" evidence="40">
        <dbReference type="Rhea" id="RHEA:41929"/>
    </physiologicalReaction>
</comment>
<dbReference type="Gene3D" id="3.10.129.110">
    <property type="entry name" value="Polyketide synthase dehydratase"/>
    <property type="match status" value="1"/>
</dbReference>
<evidence type="ECO:0000256" key="35">
    <source>
        <dbReference type="ARBA" id="ARBA00048571"/>
    </source>
</evidence>
<evidence type="ECO:0000256" key="26">
    <source>
        <dbReference type="ARBA" id="ARBA00047810"/>
    </source>
</evidence>
<evidence type="ECO:0000256" key="19">
    <source>
        <dbReference type="ARBA" id="ARBA00047300"/>
    </source>
</evidence>
<dbReference type="Pfam" id="PF00975">
    <property type="entry name" value="Thioesterase"/>
    <property type="match status" value="1"/>
</dbReference>
<dbReference type="InterPro" id="IPR057326">
    <property type="entry name" value="KR_dom"/>
</dbReference>
<dbReference type="SUPFAM" id="SSF53901">
    <property type="entry name" value="Thiolase-like"/>
    <property type="match status" value="1"/>
</dbReference>
<dbReference type="GO" id="GO:0016297">
    <property type="term" value="F:fatty acyl-[ACP] hydrolase activity"/>
    <property type="evidence" value="ECO:0007669"/>
    <property type="project" value="UniProtKB-EC"/>
</dbReference>
<comment type="catalytic activity">
    <reaction evidence="29">
        <text>acetyl-[ACP] + malonyl-[ACP] + H(+) = 3-oxobutanoyl-[ACP] + holo-[ACP] + CO2</text>
        <dbReference type="Rhea" id="RHEA:41800"/>
        <dbReference type="Rhea" id="RHEA-COMP:9621"/>
        <dbReference type="Rhea" id="RHEA-COMP:9623"/>
        <dbReference type="Rhea" id="RHEA-COMP:9625"/>
        <dbReference type="Rhea" id="RHEA-COMP:9685"/>
        <dbReference type="ChEBI" id="CHEBI:15378"/>
        <dbReference type="ChEBI" id="CHEBI:16526"/>
        <dbReference type="ChEBI" id="CHEBI:64479"/>
        <dbReference type="ChEBI" id="CHEBI:78446"/>
        <dbReference type="ChEBI" id="CHEBI:78449"/>
        <dbReference type="ChEBI" id="CHEBI:78450"/>
    </reaction>
    <physiologicalReaction direction="left-to-right" evidence="29">
        <dbReference type="Rhea" id="RHEA:41801"/>
    </physiologicalReaction>
</comment>
<dbReference type="FunCoup" id="A0A7R8V5A2">
    <property type="interactions" value="52"/>
</dbReference>
<dbReference type="Gene3D" id="3.40.50.1820">
    <property type="entry name" value="alpha/beta hydrolase"/>
    <property type="match status" value="1"/>
</dbReference>
<keyword evidence="4" id="KW-0808">Transferase</keyword>
<dbReference type="Pfam" id="PF00550">
    <property type="entry name" value="PP-binding"/>
    <property type="match status" value="1"/>
</dbReference>
<dbReference type="GO" id="GO:0004312">
    <property type="term" value="F:fatty acid synthase activity"/>
    <property type="evidence" value="ECO:0007669"/>
    <property type="project" value="TreeGrafter"/>
</dbReference>
<dbReference type="Pfam" id="PF16197">
    <property type="entry name" value="KAsynt_C_assoc"/>
    <property type="match status" value="1"/>
</dbReference>
<comment type="catalytic activity">
    <reaction evidence="9">
        <text>(3R)-hydroxyoctanoyl-[ACP] = (2E)-octenoyl-[ACP] + H2O</text>
        <dbReference type="Rhea" id="RHEA:41844"/>
        <dbReference type="Rhea" id="RHEA-COMP:9634"/>
        <dbReference type="Rhea" id="RHEA-COMP:9635"/>
        <dbReference type="ChEBI" id="CHEBI:15377"/>
        <dbReference type="ChEBI" id="CHEBI:78461"/>
        <dbReference type="ChEBI" id="CHEBI:78462"/>
    </reaction>
    <physiologicalReaction direction="left-to-right" evidence="9">
        <dbReference type="Rhea" id="RHEA:41845"/>
    </physiologicalReaction>
</comment>
<dbReference type="Pfam" id="PF00698">
    <property type="entry name" value="Acyl_transf_1"/>
    <property type="match status" value="1"/>
</dbReference>
<dbReference type="Gene3D" id="3.30.70.3290">
    <property type="match status" value="1"/>
</dbReference>
<dbReference type="InterPro" id="IPR042104">
    <property type="entry name" value="PKS_dehydratase_sf"/>
</dbReference>
<dbReference type="SUPFAM" id="SSF50129">
    <property type="entry name" value="GroES-like"/>
    <property type="match status" value="1"/>
</dbReference>
<evidence type="ECO:0000259" key="52">
    <source>
        <dbReference type="PROSITE" id="PS52004"/>
    </source>
</evidence>
<evidence type="ECO:0000313" key="55">
    <source>
        <dbReference type="Proteomes" id="UP000594454"/>
    </source>
</evidence>
<evidence type="ECO:0000256" key="49">
    <source>
        <dbReference type="PROSITE-ProRule" id="PRU01363"/>
    </source>
</evidence>
<evidence type="ECO:0000256" key="30">
    <source>
        <dbReference type="ARBA" id="ARBA00048051"/>
    </source>
</evidence>
<evidence type="ECO:0000256" key="18">
    <source>
        <dbReference type="ARBA" id="ARBA00023442"/>
    </source>
</evidence>
<keyword evidence="3" id="KW-0597">Phosphoprotein</keyword>
<comment type="catalytic activity">
    <reaction evidence="38">
        <text>hexadecanoyl-[ACP] + H2O = hexadecanoate + holo-[ACP] + H(+)</text>
        <dbReference type="Rhea" id="RHEA:41932"/>
        <dbReference type="Rhea" id="RHEA-COMP:9652"/>
        <dbReference type="Rhea" id="RHEA-COMP:9685"/>
        <dbReference type="ChEBI" id="CHEBI:7896"/>
        <dbReference type="ChEBI" id="CHEBI:15377"/>
        <dbReference type="ChEBI" id="CHEBI:15378"/>
        <dbReference type="ChEBI" id="CHEBI:64479"/>
        <dbReference type="ChEBI" id="CHEBI:78483"/>
        <dbReference type="EC" id="3.1.2.14"/>
    </reaction>
    <physiologicalReaction direction="left-to-right" evidence="38">
        <dbReference type="Rhea" id="RHEA:41933"/>
    </physiologicalReaction>
</comment>
<comment type="catalytic activity">
    <reaction evidence="17">
        <text>(3R)-hydroxybutanoyl-[ACP] = (2E)-butenoyl-[ACP] + H2O</text>
        <dbReference type="Rhea" id="RHEA:41808"/>
        <dbReference type="Rhea" id="RHEA-COMP:9626"/>
        <dbReference type="Rhea" id="RHEA-COMP:9627"/>
        <dbReference type="ChEBI" id="CHEBI:15377"/>
        <dbReference type="ChEBI" id="CHEBI:78451"/>
        <dbReference type="ChEBI" id="CHEBI:78453"/>
    </reaction>
    <physiologicalReaction direction="left-to-right" evidence="17">
        <dbReference type="Rhea" id="RHEA:41809"/>
    </physiologicalReaction>
</comment>
<evidence type="ECO:0000256" key="38">
    <source>
        <dbReference type="ARBA" id="ARBA00048704"/>
    </source>
</evidence>
<dbReference type="Gene3D" id="3.40.366.10">
    <property type="entry name" value="Malonyl-Coenzyme A Acyl Carrier Protein, domain 2"/>
    <property type="match status" value="1"/>
</dbReference>
<evidence type="ECO:0000256" key="9">
    <source>
        <dbReference type="ARBA" id="ARBA00023332"/>
    </source>
</evidence>
<evidence type="ECO:0000256" key="45">
    <source>
        <dbReference type="ARBA" id="ARBA00049422"/>
    </source>
</evidence>
<keyword evidence="55" id="KW-1185">Reference proteome</keyword>
<dbReference type="PANTHER" id="PTHR43775:SF23">
    <property type="entry name" value="FATTY ACID SYNTHASE 3"/>
    <property type="match status" value="1"/>
</dbReference>
<dbReference type="GO" id="GO:0141148">
    <property type="term" value="F:enoyl-[acyl-carrier-protein] reductase (NADPH) activity"/>
    <property type="evidence" value="ECO:0007669"/>
    <property type="project" value="UniProtKB-EC"/>
</dbReference>
<dbReference type="Pfam" id="PF08659">
    <property type="entry name" value="KR"/>
    <property type="match status" value="1"/>
</dbReference>
<name>A0A7R8V5A2_HERIL</name>
<evidence type="ECO:0000256" key="8">
    <source>
        <dbReference type="ARBA" id="ARBA00023268"/>
    </source>
</evidence>
<dbReference type="PROSITE" id="PS52004">
    <property type="entry name" value="KS3_2"/>
    <property type="match status" value="1"/>
</dbReference>
<comment type="catalytic activity">
    <reaction evidence="31">
        <text>(2E)-dodecenoyl-[ACP] + NADPH + H(+) = dodecanoyl-[ACP] + NADP(+)</text>
        <dbReference type="Rhea" id="RHEA:41880"/>
        <dbReference type="Rhea" id="RHEA-COMP:9643"/>
        <dbReference type="Rhea" id="RHEA-COMP:9644"/>
        <dbReference type="ChEBI" id="CHEBI:15378"/>
        <dbReference type="ChEBI" id="CHEBI:57783"/>
        <dbReference type="ChEBI" id="CHEBI:58349"/>
        <dbReference type="ChEBI" id="CHEBI:65264"/>
        <dbReference type="ChEBI" id="CHEBI:78472"/>
    </reaction>
    <physiologicalReaction direction="left-to-right" evidence="31">
        <dbReference type="Rhea" id="RHEA:41881"/>
    </physiologicalReaction>
</comment>
<feature type="active site" description="Proton acceptor; for dehydratase activity" evidence="49">
    <location>
        <position position="909"/>
    </location>
</feature>
<dbReference type="InParanoid" id="A0A7R8V5A2"/>
<evidence type="ECO:0000256" key="17">
    <source>
        <dbReference type="ARBA" id="ARBA00023402"/>
    </source>
</evidence>
<dbReference type="CDD" id="cd08954">
    <property type="entry name" value="KR_1_FAS_SDR_x"/>
    <property type="match status" value="1"/>
</dbReference>
<dbReference type="InterPro" id="IPR020843">
    <property type="entry name" value="ER"/>
</dbReference>
<protein>
    <submittedName>
        <fullName evidence="54">Uncharacterized protein</fullName>
    </submittedName>
</protein>
<accession>A0A7R8V5A2</accession>
<feature type="compositionally biased region" description="Polar residues" evidence="50">
    <location>
        <begin position="1"/>
        <end position="12"/>
    </location>
</feature>
<feature type="active site" description="Proton donor; for dehydratase activity" evidence="49">
    <location>
        <position position="1059"/>
    </location>
</feature>
<feature type="region of interest" description="Disordered" evidence="50">
    <location>
        <begin position="1"/>
        <end position="21"/>
    </location>
</feature>
<evidence type="ECO:0000256" key="1">
    <source>
        <dbReference type="ARBA" id="ARBA00005189"/>
    </source>
</evidence>
<dbReference type="CDD" id="cd05195">
    <property type="entry name" value="enoyl_red"/>
    <property type="match status" value="1"/>
</dbReference>
<dbReference type="GO" id="GO:0031177">
    <property type="term" value="F:phosphopantetheine binding"/>
    <property type="evidence" value="ECO:0007669"/>
    <property type="project" value="InterPro"/>
</dbReference>
<dbReference type="InterPro" id="IPR014030">
    <property type="entry name" value="Ketoacyl_synth_N"/>
</dbReference>
<comment type="catalytic activity">
    <reaction evidence="36">
        <text>a 2,3-saturated acyl-[ACP] + NADP(+) = a (2E)-enoyl-[ACP] + NADPH + H(+)</text>
        <dbReference type="Rhea" id="RHEA:22564"/>
        <dbReference type="Rhea" id="RHEA-COMP:9925"/>
        <dbReference type="Rhea" id="RHEA-COMP:9926"/>
        <dbReference type="ChEBI" id="CHEBI:15378"/>
        <dbReference type="ChEBI" id="CHEBI:57783"/>
        <dbReference type="ChEBI" id="CHEBI:58349"/>
        <dbReference type="ChEBI" id="CHEBI:78784"/>
        <dbReference type="ChEBI" id="CHEBI:78785"/>
        <dbReference type="EC" id="1.3.1.39"/>
    </reaction>
    <physiologicalReaction direction="right-to-left" evidence="36">
        <dbReference type="Rhea" id="RHEA:22566"/>
    </physiologicalReaction>
</comment>
<evidence type="ECO:0000256" key="5">
    <source>
        <dbReference type="ARBA" id="ARBA00022799"/>
    </source>
</evidence>
<comment type="catalytic activity">
    <reaction evidence="34">
        <text>a fatty acyl-[ACP] + malonyl-[ACP] + H(+) = a 3-oxoacyl-[ACP] + holo-[ACP] + CO2</text>
        <dbReference type="Rhea" id="RHEA:22836"/>
        <dbReference type="Rhea" id="RHEA-COMP:9623"/>
        <dbReference type="Rhea" id="RHEA-COMP:9685"/>
        <dbReference type="Rhea" id="RHEA-COMP:9916"/>
        <dbReference type="Rhea" id="RHEA-COMP:14125"/>
        <dbReference type="ChEBI" id="CHEBI:15378"/>
        <dbReference type="ChEBI" id="CHEBI:16526"/>
        <dbReference type="ChEBI" id="CHEBI:64479"/>
        <dbReference type="ChEBI" id="CHEBI:78449"/>
        <dbReference type="ChEBI" id="CHEBI:78776"/>
        <dbReference type="ChEBI" id="CHEBI:138651"/>
        <dbReference type="EC" id="2.3.1.41"/>
    </reaction>
    <physiologicalReaction direction="left-to-right" evidence="34">
        <dbReference type="Rhea" id="RHEA:22837"/>
    </physiologicalReaction>
</comment>
<evidence type="ECO:0000256" key="44">
    <source>
        <dbReference type="ARBA" id="ARBA00049414"/>
    </source>
</evidence>
<evidence type="ECO:0000256" key="20">
    <source>
        <dbReference type="ARBA" id="ARBA00047394"/>
    </source>
</evidence>
<evidence type="ECO:0000256" key="15">
    <source>
        <dbReference type="ARBA" id="ARBA00023399"/>
    </source>
</evidence>
<keyword evidence="2" id="KW-0596">Phosphopantetheine</keyword>
<dbReference type="PANTHER" id="PTHR43775">
    <property type="entry name" value="FATTY ACID SYNTHASE"/>
    <property type="match status" value="1"/>
</dbReference>
<dbReference type="PROSITE" id="PS52019">
    <property type="entry name" value="PKS_MFAS_DH"/>
    <property type="match status" value="1"/>
</dbReference>
<dbReference type="InterPro" id="IPR050091">
    <property type="entry name" value="PKS_NRPS_Biosynth_Enz"/>
</dbReference>
<dbReference type="PROSITE" id="PS50075">
    <property type="entry name" value="CARRIER"/>
    <property type="match status" value="1"/>
</dbReference>
<comment type="catalytic activity">
    <reaction evidence="46">
        <text>butanoyl-[ACP] + malonyl-[ACP] + H(+) = 3-oxohexanoyl-[ACP] + holo-[ACP] + CO2</text>
        <dbReference type="Rhea" id="RHEA:41820"/>
        <dbReference type="Rhea" id="RHEA-COMP:9623"/>
        <dbReference type="Rhea" id="RHEA-COMP:9628"/>
        <dbReference type="Rhea" id="RHEA-COMP:9629"/>
        <dbReference type="Rhea" id="RHEA-COMP:9685"/>
        <dbReference type="ChEBI" id="CHEBI:15378"/>
        <dbReference type="ChEBI" id="CHEBI:16526"/>
        <dbReference type="ChEBI" id="CHEBI:64479"/>
        <dbReference type="ChEBI" id="CHEBI:78449"/>
        <dbReference type="ChEBI" id="CHEBI:78454"/>
        <dbReference type="ChEBI" id="CHEBI:78456"/>
    </reaction>
    <physiologicalReaction direction="left-to-right" evidence="46">
        <dbReference type="Rhea" id="RHEA:41821"/>
    </physiologicalReaction>
</comment>
<gene>
    <name evidence="54" type="ORF">HERILL_LOCUS15428</name>
</gene>
<sequence length="2387" mass="265806">MAPNENSTSAAVQNGYHKRTSRIFPETDEDDIVVSGISGRFPNSRSISEYEYNLYNKIDMVDGEETRWKSFNPEIPQRGGKIYDLEKFDATFFGVHFKQAHTLDPQCRILMEVAYEAILDAGVNPKSLRGTRTGVYVGGCISESEKTWFYEKISTGGFGITGCSRAMLANRISYVLGLNGPSYVVDTACSSSMYALDNAFSAFRNGEIDAAIIGGVNLTLHPYVTLQFARLGVLAADGYCRPFDQDASGYTRSESVNCLFLQRKRDAKRIYGSLVYSKTNCDGFKTEGITYPSGIVQEKLLREFYNEIGISPDKLGYLEAHSTGTLVGDPEECRAIDTVLCKSRSKPLLVGSVKSNIGHSEAASGICSMVKAILALEKGEIAPNINFKSVRKEIPSLLEGRLKVVSDIEKLTTPYIGVNSFGFGGANAHALLKGCEKEKQNQGAPEDDLPRLVYWSSRTEEGVNVMLDSIESNPLDTEYLALTYNIQKEGIPGFVFRGYGLYSHVKGGNATCISKEVQHYTGVQRPIVWVFSGMGSQWTEMGSSLMNIPMFRESINRCHNALAPKGLNLINIITSSDPKMFDNILNSFVGIAAIQIAIVDILRALDFEPDYLIGHSVGELGCAYADGGFTAEQMILSAYSRGKVSLEVDKIKGSMAAVGLGYKNIIKLLPPSIEVACHNSADSSTISGPAEDVEKFVAELKSKNIFAKEVPCSNIAYHSRYIAHMGPLLLKYLQEIIPNPKKRSQKWISSSVPKHQWDQPRSEYSSAEYHTNNLLNSVLFEEAAMLLPPNALTVEIAPHGLLQAILKKSMPNAVNIGLTQRGNKNNANFFLSALGKIHLNGFTLPVERLYPKVEFPVSRGTKTISSLIRWDHGENWFVSKFENIRSEKTGERVFQIGLNAEDTEFLAGHIIDGKVLLPATFYLYMVWEAFSLMHAGPMYMNMPVEFNDVRFVRATHLNKGSNVTLTVSIHHGTGLFDITEAGAIVVTGRINEIMNPQPPEPLPPCPSNDCIMLETQDIYKELRLRGYHYAGAFKSVMQARSDGATGKIKWSFNWVAFMDCLLQIHILGSDSRSLILPTRIRQLRILGLHHINLAAQMDPENKYFDVQMDHTTQRLVAGGIEILGLQASPVSRRKPPGIPVLETYKFIPHLPAPTTEITDAARICVQTALENNPVPKMKIVEVDQDKVPPTIPYFQEALEDLPVVTGDFMLLTSQELELPDIHVEDGKLSTQTNCTFVISTNLLGRPEWVQKAQKSIGDGGYLVSIETLPLNYAQVKAPIGFNIIAFLPTEKGSVVLMRRHPKKVTNITVIHVVQSDMTYTWIEKIKNALAINPVILVAQNENLNGLIGLTNCLRKEPSGHQITCVFIDDPQAPEFDLEHPFYADKLKFGLGINVFKNGQWGTYRHLLLKPFVEPKKNKRQLYVDQLQRGDLSSLTWFEGRKSVEDCQIKVVYASLNFRDIMLATGRITLESHQSSRLENQSLLGFEFAGVGKDGKRYMGLKSNRGLATHIDETQILWNVPDDWTLEQAATIPCVYVTVYMAFFLVSDIRKGKSILIHAGTGGVGQAAITVALAHGLEVFTTVSTKEKKQFLLQKFPKLKESNIGNSRDTSFEYMVLRQTKGKGVDFVLNSLAEDKLLASVRCLGNKGHFFEIGKFDIMNDSKLGLAVFEKEISFHAIFADRLFFAGMNVIKDVMELIYKGIREGIIKPLPVTVFKADQVEQAFRHMAAGKHIGKVLIQVHAENDKEHNTIVPISPLPQTYFDRNLVYIIPGGLGGFGLELADWMILRGARKLVLSSSKGFSKPYQSYRVKVWKSYGARVEIRTDDITTYEGCLSLIKESMKMGAIGGIFNLAVALRDAIFLNQTAEKFQECLAPKAVATKYLDEISRKLCPRLKYFVVFSSVSCGRGNAGQTNYGMANSIMERIIEQRALKGLPAKAIQWGAVGEVGLVADMAEDKIDMEIGGTLQQRISSCLQELDNLLSTNDAIVSSMVVAEKRRIKSGNIMETVLSIMSIRDLKSVSMGTSLSETGMDSLMAVEIKQTLEREFELFLTPQDLRTMTFQRLQEISDAKLKDEGEQVKLRLARDDKPVGMAMLLRNLGDELNSHHTILPLITKNSNLVDLNSSLIIPGLEGVAGQAWYNVGLGLYSPSYILQLMGTVHLSSIQEIAASVFEKASQVFKRNQPFYLVGYSFGTFITLELAYMLEQLGFQGYVTIIDGSPLFLKKLSLRTFKESSSDDEIQSMLLTTTLMQIFPGEFDEDTTAKFLALPDWNSRIEKYLEYAEKQTVYSRDYAECIMRAMFDRIKMVNDLSLNDVKRIQSSITLVRPTDVSVPDIDEDYELCKYTTGKVTVKFIEGDHTSMLDNPKLPQIINSFDPNLESDKCFEDLL</sequence>
<dbReference type="InterPro" id="IPR011032">
    <property type="entry name" value="GroES-like_sf"/>
</dbReference>
<evidence type="ECO:0000256" key="25">
    <source>
        <dbReference type="ARBA" id="ARBA00047578"/>
    </source>
</evidence>
<evidence type="ECO:0000256" key="11">
    <source>
        <dbReference type="ARBA" id="ARBA00023373"/>
    </source>
</evidence>
<dbReference type="InterPro" id="IPR020841">
    <property type="entry name" value="PKS_Beta-ketoAc_synthase_dom"/>
</dbReference>
<evidence type="ECO:0000256" key="31">
    <source>
        <dbReference type="ARBA" id="ARBA00048281"/>
    </source>
</evidence>
<dbReference type="PROSITE" id="PS00606">
    <property type="entry name" value="KS3_1"/>
    <property type="match status" value="1"/>
</dbReference>
<dbReference type="InterPro" id="IPR016039">
    <property type="entry name" value="Thiolase-like"/>
</dbReference>
<dbReference type="InterPro" id="IPR014043">
    <property type="entry name" value="Acyl_transferase_dom"/>
</dbReference>
<comment type="catalytic activity">
    <reaction evidence="14">
        <text>(3R)-hydroxytetradecanoyl-[ACP] = (2E)-tetradecenoyl-[ACP] + H2O</text>
        <dbReference type="Rhea" id="RHEA:41892"/>
        <dbReference type="Rhea" id="RHEA-COMP:9646"/>
        <dbReference type="Rhea" id="RHEA-COMP:9647"/>
        <dbReference type="ChEBI" id="CHEBI:15377"/>
        <dbReference type="ChEBI" id="CHEBI:78474"/>
        <dbReference type="ChEBI" id="CHEBI:78475"/>
    </reaction>
    <physiologicalReaction direction="left-to-right" evidence="14">
        <dbReference type="Rhea" id="RHEA:41893"/>
    </physiologicalReaction>
</comment>
<dbReference type="Pfam" id="PF21149">
    <property type="entry name" value="FAS_pseudo-KR"/>
    <property type="match status" value="1"/>
</dbReference>
<dbReference type="OrthoDB" id="329835at2759"/>
<dbReference type="CDD" id="cd00833">
    <property type="entry name" value="PKS"/>
    <property type="match status" value="1"/>
</dbReference>
<dbReference type="InterPro" id="IPR016035">
    <property type="entry name" value="Acyl_Trfase/lysoPLipase"/>
</dbReference>
<evidence type="ECO:0000256" key="46">
    <source>
        <dbReference type="ARBA" id="ARBA00049449"/>
    </source>
</evidence>
<evidence type="ECO:0000256" key="48">
    <source>
        <dbReference type="ARBA" id="ARBA00049533"/>
    </source>
</evidence>
<dbReference type="SUPFAM" id="SSF47336">
    <property type="entry name" value="ACP-like"/>
    <property type="match status" value="1"/>
</dbReference>
<comment type="catalytic activity">
    <reaction evidence="43">
        <text>3-oxododecanoyl-[ACP] + NADPH + H(+) = (3R)-hydroxydodecanoyl-[ACP] + NADP(+)</text>
        <dbReference type="Rhea" id="RHEA:41872"/>
        <dbReference type="Rhea" id="RHEA-COMP:9641"/>
        <dbReference type="Rhea" id="RHEA-COMP:9642"/>
        <dbReference type="ChEBI" id="CHEBI:15378"/>
        <dbReference type="ChEBI" id="CHEBI:57783"/>
        <dbReference type="ChEBI" id="CHEBI:58349"/>
        <dbReference type="ChEBI" id="CHEBI:78469"/>
        <dbReference type="ChEBI" id="CHEBI:78470"/>
    </reaction>
    <physiologicalReaction direction="left-to-right" evidence="43">
        <dbReference type="Rhea" id="RHEA:41873"/>
    </physiologicalReaction>
</comment>
<dbReference type="InterPro" id="IPR032821">
    <property type="entry name" value="PKS_assoc"/>
</dbReference>
<dbReference type="InterPro" id="IPR020806">
    <property type="entry name" value="PKS_PP-bd"/>
</dbReference>
<evidence type="ECO:0000256" key="36">
    <source>
        <dbReference type="ARBA" id="ARBA00048650"/>
    </source>
</evidence>
<evidence type="ECO:0000256" key="33">
    <source>
        <dbReference type="ARBA" id="ARBA00048420"/>
    </source>
</evidence>
<evidence type="ECO:0000256" key="3">
    <source>
        <dbReference type="ARBA" id="ARBA00022553"/>
    </source>
</evidence>
<evidence type="ECO:0000256" key="4">
    <source>
        <dbReference type="ARBA" id="ARBA00022679"/>
    </source>
</evidence>
<dbReference type="InterPro" id="IPR013968">
    <property type="entry name" value="PKS_KR"/>
</dbReference>
<evidence type="ECO:0000256" key="39">
    <source>
        <dbReference type="ARBA" id="ARBA00048935"/>
    </source>
</evidence>
<comment type="catalytic activity">
    <reaction evidence="22">
        <text>3-oxodecanoyl-[ACP] + NADPH + H(+) = (3R)-hydroxydecanoyl-[ACP] + NADP(+)</text>
        <dbReference type="Rhea" id="RHEA:41856"/>
        <dbReference type="Rhea" id="RHEA-COMP:9637"/>
        <dbReference type="Rhea" id="RHEA-COMP:9638"/>
        <dbReference type="ChEBI" id="CHEBI:15378"/>
        <dbReference type="ChEBI" id="CHEBI:57783"/>
        <dbReference type="ChEBI" id="CHEBI:58349"/>
        <dbReference type="ChEBI" id="CHEBI:78464"/>
        <dbReference type="ChEBI" id="CHEBI:78466"/>
    </reaction>
    <physiologicalReaction direction="left-to-right" evidence="22">
        <dbReference type="Rhea" id="RHEA:41857"/>
    </physiologicalReaction>
</comment>
<evidence type="ECO:0000256" key="28">
    <source>
        <dbReference type="ARBA" id="ARBA00047953"/>
    </source>
</evidence>
<evidence type="ECO:0000313" key="54">
    <source>
        <dbReference type="EMBL" id="CAD7093121.1"/>
    </source>
</evidence>
<dbReference type="InterPro" id="IPR036736">
    <property type="entry name" value="ACP-like_sf"/>
</dbReference>
<feature type="region of interest" description="C-terminal hotdog fold" evidence="49">
    <location>
        <begin position="1009"/>
        <end position="1158"/>
    </location>
</feature>
<dbReference type="Pfam" id="PF21089">
    <property type="entry name" value="PKS_DH_N"/>
    <property type="match status" value="1"/>
</dbReference>
<dbReference type="SMART" id="SM00822">
    <property type="entry name" value="PKS_KR"/>
    <property type="match status" value="1"/>
</dbReference>
<evidence type="ECO:0000256" key="43">
    <source>
        <dbReference type="ARBA" id="ARBA00049263"/>
    </source>
</evidence>
<evidence type="ECO:0000256" key="41">
    <source>
        <dbReference type="ARBA" id="ARBA00049109"/>
    </source>
</evidence>
<evidence type="ECO:0000259" key="53">
    <source>
        <dbReference type="PROSITE" id="PS52019"/>
    </source>
</evidence>
<evidence type="ECO:0000256" key="23">
    <source>
        <dbReference type="ARBA" id="ARBA00047451"/>
    </source>
</evidence>
<comment type="catalytic activity">
    <reaction evidence="10">
        <text>(3R)-hydroxydodecanoyl-[ACP] = (2E)-dodecenoyl-[ACP] + H2O</text>
        <dbReference type="Rhea" id="RHEA:41876"/>
        <dbReference type="Rhea" id="RHEA-COMP:9642"/>
        <dbReference type="Rhea" id="RHEA-COMP:9643"/>
        <dbReference type="ChEBI" id="CHEBI:15377"/>
        <dbReference type="ChEBI" id="CHEBI:78470"/>
        <dbReference type="ChEBI" id="CHEBI:78472"/>
    </reaction>
    <physiologicalReaction direction="left-to-right" evidence="10">
        <dbReference type="Rhea" id="RHEA:41877"/>
    </physiologicalReaction>
</comment>
<dbReference type="Gene3D" id="1.10.1200.10">
    <property type="entry name" value="ACP-like"/>
    <property type="match status" value="1"/>
</dbReference>
<evidence type="ECO:0000256" key="24">
    <source>
        <dbReference type="ARBA" id="ARBA00047500"/>
    </source>
</evidence>
<feature type="domain" description="PKS/mFAS DH" evidence="53">
    <location>
        <begin position="879"/>
        <end position="1158"/>
    </location>
</feature>
<evidence type="ECO:0000256" key="42">
    <source>
        <dbReference type="ARBA" id="ARBA00049171"/>
    </source>
</evidence>
<proteinExistence type="predicted"/>
<comment type="catalytic activity">
    <reaction evidence="35">
        <text>3-oxohexanoyl-[ACP] + NADPH + H(+) = (3R)-hydroxyhexanoyl-[ACP] + NADP(+)</text>
        <dbReference type="Rhea" id="RHEA:41824"/>
        <dbReference type="Rhea" id="RHEA-COMP:9629"/>
        <dbReference type="Rhea" id="RHEA-COMP:9630"/>
        <dbReference type="ChEBI" id="CHEBI:15378"/>
        <dbReference type="ChEBI" id="CHEBI:57783"/>
        <dbReference type="ChEBI" id="CHEBI:58349"/>
        <dbReference type="ChEBI" id="CHEBI:78456"/>
        <dbReference type="ChEBI" id="CHEBI:78457"/>
    </reaction>
    <physiologicalReaction direction="left-to-right" evidence="35">
        <dbReference type="Rhea" id="RHEA:41825"/>
    </physiologicalReaction>
</comment>
<feature type="domain" description="Carrier" evidence="51">
    <location>
        <begin position="1994"/>
        <end position="2074"/>
    </location>
</feature>
<comment type="catalytic activity">
    <reaction evidence="41">
        <text>decanoyl-[ACP] + malonyl-[ACP] + H(+) = 3-oxododecanoyl-[ACP] + holo-[ACP] + CO2</text>
        <dbReference type="Rhea" id="RHEA:41868"/>
        <dbReference type="Rhea" id="RHEA-COMP:9623"/>
        <dbReference type="Rhea" id="RHEA-COMP:9640"/>
        <dbReference type="Rhea" id="RHEA-COMP:9641"/>
        <dbReference type="Rhea" id="RHEA-COMP:9685"/>
        <dbReference type="ChEBI" id="CHEBI:15378"/>
        <dbReference type="ChEBI" id="CHEBI:16526"/>
        <dbReference type="ChEBI" id="CHEBI:64479"/>
        <dbReference type="ChEBI" id="CHEBI:78449"/>
        <dbReference type="ChEBI" id="CHEBI:78468"/>
        <dbReference type="ChEBI" id="CHEBI:78469"/>
    </reaction>
    <physiologicalReaction direction="left-to-right" evidence="41">
        <dbReference type="Rhea" id="RHEA:41869"/>
    </physiologicalReaction>
</comment>
<evidence type="ECO:0000256" key="22">
    <source>
        <dbReference type="ARBA" id="ARBA00047440"/>
    </source>
</evidence>
<feature type="region of interest" description="N-terminal hotdog fold" evidence="49">
    <location>
        <begin position="879"/>
        <end position="999"/>
    </location>
</feature>
<comment type="catalytic activity">
    <reaction evidence="33">
        <text>(2E)-octenoyl-[ACP] + NADPH + H(+) = octanoyl-[ACP] + NADP(+)</text>
        <dbReference type="Rhea" id="RHEA:41848"/>
        <dbReference type="Rhea" id="RHEA-COMP:9635"/>
        <dbReference type="Rhea" id="RHEA-COMP:9636"/>
        <dbReference type="ChEBI" id="CHEBI:15378"/>
        <dbReference type="ChEBI" id="CHEBI:57783"/>
        <dbReference type="ChEBI" id="CHEBI:58349"/>
        <dbReference type="ChEBI" id="CHEBI:78462"/>
        <dbReference type="ChEBI" id="CHEBI:78463"/>
    </reaction>
    <physiologicalReaction direction="left-to-right" evidence="33">
        <dbReference type="Rhea" id="RHEA:41849"/>
    </physiologicalReaction>
</comment>
<dbReference type="GO" id="GO:0019171">
    <property type="term" value="F:(3R)-hydroxyacyl-[acyl-carrier-protein] dehydratase activity"/>
    <property type="evidence" value="ECO:0007669"/>
    <property type="project" value="UniProtKB-EC"/>
</dbReference>
<dbReference type="UniPathway" id="UPA00094"/>
<comment type="catalytic activity">
    <reaction evidence="16">
        <text>(3R)-hydroxyhexadecanoyl-[ACP] = (2E)-hexadecenoyl-[ACP] + H2O</text>
        <dbReference type="Rhea" id="RHEA:41908"/>
        <dbReference type="Rhea" id="RHEA-COMP:9650"/>
        <dbReference type="Rhea" id="RHEA-COMP:9651"/>
        <dbReference type="ChEBI" id="CHEBI:15377"/>
        <dbReference type="ChEBI" id="CHEBI:78480"/>
        <dbReference type="ChEBI" id="CHEBI:78481"/>
    </reaction>
    <physiologicalReaction direction="left-to-right" evidence="16">
        <dbReference type="Rhea" id="RHEA:41909"/>
    </physiologicalReaction>
</comment>
<comment type="catalytic activity">
    <reaction evidence="15">
        <text>(3R)-hydroxyoctadecanoyl-[ACP] = (2E)-octadecenoyl-[ACP] + H2O</text>
        <dbReference type="Rhea" id="RHEA:41924"/>
        <dbReference type="Rhea" id="RHEA-COMP:9654"/>
        <dbReference type="Rhea" id="RHEA-COMP:9655"/>
        <dbReference type="ChEBI" id="CHEBI:15377"/>
        <dbReference type="ChEBI" id="CHEBI:78488"/>
        <dbReference type="ChEBI" id="CHEBI:78489"/>
    </reaction>
    <physiologicalReaction direction="left-to-right" evidence="15">
        <dbReference type="Rhea" id="RHEA:41925"/>
    </physiologicalReaction>
</comment>
<evidence type="ECO:0000256" key="37">
    <source>
        <dbReference type="ARBA" id="ARBA00048691"/>
    </source>
</evidence>
<evidence type="ECO:0000256" key="34">
    <source>
        <dbReference type="ARBA" id="ARBA00048506"/>
    </source>
</evidence>
<organism evidence="54 55">
    <name type="scientific">Hermetia illucens</name>
    <name type="common">Black soldier fly</name>
    <dbReference type="NCBI Taxonomy" id="343691"/>
    <lineage>
        <taxon>Eukaryota</taxon>
        <taxon>Metazoa</taxon>
        <taxon>Ecdysozoa</taxon>
        <taxon>Arthropoda</taxon>
        <taxon>Hexapoda</taxon>
        <taxon>Insecta</taxon>
        <taxon>Pterygota</taxon>
        <taxon>Neoptera</taxon>
        <taxon>Endopterygota</taxon>
        <taxon>Diptera</taxon>
        <taxon>Brachycera</taxon>
        <taxon>Stratiomyomorpha</taxon>
        <taxon>Stratiomyidae</taxon>
        <taxon>Hermetiinae</taxon>
        <taxon>Hermetia</taxon>
    </lineage>
</organism>
<dbReference type="InterPro" id="IPR001031">
    <property type="entry name" value="Thioesterase"/>
</dbReference>
<comment type="catalytic activity">
    <reaction evidence="23">
        <text>tetradecanoyl-[ACP] + malonyl-[ACP] + H(+) = 3-oxohexadecanoyl-[ACP] + holo-[ACP] + CO2</text>
        <dbReference type="Rhea" id="RHEA:41900"/>
        <dbReference type="Rhea" id="RHEA-COMP:9623"/>
        <dbReference type="Rhea" id="RHEA-COMP:9648"/>
        <dbReference type="Rhea" id="RHEA-COMP:9649"/>
        <dbReference type="Rhea" id="RHEA-COMP:9685"/>
        <dbReference type="ChEBI" id="CHEBI:15378"/>
        <dbReference type="ChEBI" id="CHEBI:16526"/>
        <dbReference type="ChEBI" id="CHEBI:64479"/>
        <dbReference type="ChEBI" id="CHEBI:78449"/>
        <dbReference type="ChEBI" id="CHEBI:78477"/>
        <dbReference type="ChEBI" id="CHEBI:78478"/>
    </reaction>
    <physiologicalReaction direction="left-to-right" evidence="23">
        <dbReference type="Rhea" id="RHEA:41901"/>
    </physiologicalReaction>
</comment>
<dbReference type="SUPFAM" id="SSF51735">
    <property type="entry name" value="NAD(P)-binding Rossmann-fold domains"/>
    <property type="match status" value="2"/>
</dbReference>
<dbReference type="Proteomes" id="UP000594454">
    <property type="component" value="Chromosome 6"/>
</dbReference>
<comment type="catalytic activity">
    <reaction evidence="45">
        <text>3-oxooctanoyl-[ACP] + NADPH + H(+) = (3R)-hydroxyoctanoyl-[ACP] + NADP(+)</text>
        <dbReference type="Rhea" id="RHEA:41840"/>
        <dbReference type="Rhea" id="RHEA-COMP:9633"/>
        <dbReference type="Rhea" id="RHEA-COMP:9634"/>
        <dbReference type="ChEBI" id="CHEBI:15378"/>
        <dbReference type="ChEBI" id="CHEBI:57783"/>
        <dbReference type="ChEBI" id="CHEBI:58349"/>
        <dbReference type="ChEBI" id="CHEBI:78460"/>
        <dbReference type="ChEBI" id="CHEBI:78461"/>
    </reaction>
    <physiologicalReaction direction="left-to-right" evidence="45">
        <dbReference type="Rhea" id="RHEA:41841"/>
    </physiologicalReaction>
</comment>
<dbReference type="EMBL" id="LR899014">
    <property type="protein sequence ID" value="CAD7093121.1"/>
    <property type="molecule type" value="Genomic_DNA"/>
</dbReference>
<comment type="catalytic activity">
    <reaction evidence="48">
        <text>octanoyl-[ACP] + malonyl-[ACP] + H(+) = 3-oxodecanoyl-[ACP] + holo-[ACP] + CO2</text>
        <dbReference type="Rhea" id="RHEA:41852"/>
        <dbReference type="Rhea" id="RHEA-COMP:9623"/>
        <dbReference type="Rhea" id="RHEA-COMP:9636"/>
        <dbReference type="Rhea" id="RHEA-COMP:9637"/>
        <dbReference type="Rhea" id="RHEA-COMP:9685"/>
        <dbReference type="ChEBI" id="CHEBI:15378"/>
        <dbReference type="ChEBI" id="CHEBI:16526"/>
        <dbReference type="ChEBI" id="CHEBI:64479"/>
        <dbReference type="ChEBI" id="CHEBI:78449"/>
        <dbReference type="ChEBI" id="CHEBI:78463"/>
        <dbReference type="ChEBI" id="CHEBI:78464"/>
    </reaction>
    <physiologicalReaction direction="left-to-right" evidence="48">
        <dbReference type="Rhea" id="RHEA:41853"/>
    </physiologicalReaction>
</comment>
<dbReference type="GO" id="GO:0004315">
    <property type="term" value="F:3-oxoacyl-[acyl-carrier-protein] synthase activity"/>
    <property type="evidence" value="ECO:0007669"/>
    <property type="project" value="UniProtKB-EC"/>
</dbReference>
<dbReference type="SUPFAM" id="SSF52151">
    <property type="entry name" value="FabD/lysophospholipase-like"/>
    <property type="match status" value="1"/>
</dbReference>
<comment type="pathway">
    <text evidence="1">Lipid metabolism.</text>
</comment>
<comment type="catalytic activity">
    <reaction evidence="32">
        <text>tetradecanoyl-[ACP] + H2O = tetradecanoate + holo-[ACP] + H(+)</text>
        <dbReference type="Rhea" id="RHEA:30123"/>
        <dbReference type="Rhea" id="RHEA-COMP:9648"/>
        <dbReference type="Rhea" id="RHEA-COMP:9685"/>
        <dbReference type="ChEBI" id="CHEBI:15377"/>
        <dbReference type="ChEBI" id="CHEBI:15378"/>
        <dbReference type="ChEBI" id="CHEBI:30807"/>
        <dbReference type="ChEBI" id="CHEBI:64479"/>
        <dbReference type="ChEBI" id="CHEBI:78477"/>
        <dbReference type="EC" id="3.1.2.14"/>
    </reaction>
    <physiologicalReaction direction="left-to-right" evidence="32">
        <dbReference type="Rhea" id="RHEA:30124"/>
    </physiologicalReaction>
</comment>
<evidence type="ECO:0000256" key="12">
    <source>
        <dbReference type="ARBA" id="ARBA00023388"/>
    </source>
</evidence>
<comment type="catalytic activity">
    <reaction evidence="25">
        <text>dodecanoyl-[ACP] + malonyl-[ACP] + H(+) = 3-oxotetradecanoyl-[ACP] + holo-[ACP] + CO2</text>
        <dbReference type="Rhea" id="RHEA:41884"/>
        <dbReference type="Rhea" id="RHEA-COMP:9623"/>
        <dbReference type="Rhea" id="RHEA-COMP:9644"/>
        <dbReference type="Rhea" id="RHEA-COMP:9645"/>
        <dbReference type="Rhea" id="RHEA-COMP:9685"/>
        <dbReference type="ChEBI" id="CHEBI:15378"/>
        <dbReference type="ChEBI" id="CHEBI:16526"/>
        <dbReference type="ChEBI" id="CHEBI:64479"/>
        <dbReference type="ChEBI" id="CHEBI:65264"/>
        <dbReference type="ChEBI" id="CHEBI:78449"/>
        <dbReference type="ChEBI" id="CHEBI:78473"/>
    </reaction>
    <physiologicalReaction direction="left-to-right" evidence="25">
        <dbReference type="Rhea" id="RHEA:41885"/>
    </physiologicalReaction>
</comment>
<dbReference type="Pfam" id="PF00109">
    <property type="entry name" value="ketoacyl-synt"/>
    <property type="match status" value="1"/>
</dbReference>
<evidence type="ECO:0000256" key="27">
    <source>
        <dbReference type="ARBA" id="ARBA00047897"/>
    </source>
</evidence>
<dbReference type="GO" id="GO:0004316">
    <property type="term" value="F:3-oxoacyl-[acyl-carrier-protein] reductase (NADPH) activity"/>
    <property type="evidence" value="ECO:0007669"/>
    <property type="project" value="UniProtKB-EC"/>
</dbReference>
<dbReference type="InterPro" id="IPR029058">
    <property type="entry name" value="AB_hydrolase_fold"/>
</dbReference>
<dbReference type="InterPro" id="IPR049391">
    <property type="entry name" value="FAS_pseudo-KR"/>
</dbReference>
<dbReference type="SMART" id="SM00829">
    <property type="entry name" value="PKS_ER"/>
    <property type="match status" value="1"/>
</dbReference>
<dbReference type="InterPro" id="IPR009081">
    <property type="entry name" value="PP-bd_ACP"/>
</dbReference>
<dbReference type="InterPro" id="IPR018201">
    <property type="entry name" value="Ketoacyl_synth_AS"/>
</dbReference>
<dbReference type="SMART" id="SM00827">
    <property type="entry name" value="PKS_AT"/>
    <property type="match status" value="1"/>
</dbReference>
<evidence type="ECO:0000256" key="16">
    <source>
        <dbReference type="ARBA" id="ARBA00023401"/>
    </source>
</evidence>
<evidence type="ECO:0000256" key="14">
    <source>
        <dbReference type="ARBA" id="ARBA00023398"/>
    </source>
</evidence>
<dbReference type="InterPro" id="IPR036291">
    <property type="entry name" value="NAD(P)-bd_dom_sf"/>
</dbReference>
<comment type="catalytic activity">
    <reaction evidence="21">
        <text>a (3R)-hydroxyacyl-[ACP] + NADP(+) = a 3-oxoacyl-[ACP] + NADPH + H(+)</text>
        <dbReference type="Rhea" id="RHEA:17397"/>
        <dbReference type="Rhea" id="RHEA-COMP:9916"/>
        <dbReference type="Rhea" id="RHEA-COMP:9945"/>
        <dbReference type="ChEBI" id="CHEBI:15378"/>
        <dbReference type="ChEBI" id="CHEBI:57783"/>
        <dbReference type="ChEBI" id="CHEBI:58349"/>
        <dbReference type="ChEBI" id="CHEBI:78776"/>
        <dbReference type="ChEBI" id="CHEBI:78827"/>
        <dbReference type="EC" id="1.1.1.100"/>
    </reaction>
    <physiologicalReaction direction="right-to-left" evidence="21">
        <dbReference type="Rhea" id="RHEA:17399"/>
    </physiologicalReaction>
</comment>
<comment type="catalytic activity">
    <reaction evidence="30">
        <text>hexadecanoyl-[ACP] + malonyl-[ACP] + H(+) = 3-oxooctadecanoyl-[ACP] + holo-[ACP] + CO2</text>
        <dbReference type="Rhea" id="RHEA:41916"/>
        <dbReference type="Rhea" id="RHEA-COMP:9623"/>
        <dbReference type="Rhea" id="RHEA-COMP:9652"/>
        <dbReference type="Rhea" id="RHEA-COMP:9653"/>
        <dbReference type="Rhea" id="RHEA-COMP:9685"/>
        <dbReference type="ChEBI" id="CHEBI:15378"/>
        <dbReference type="ChEBI" id="CHEBI:16526"/>
        <dbReference type="ChEBI" id="CHEBI:64479"/>
        <dbReference type="ChEBI" id="CHEBI:78449"/>
        <dbReference type="ChEBI" id="CHEBI:78483"/>
        <dbReference type="ChEBI" id="CHEBI:78487"/>
    </reaction>
    <physiologicalReaction direction="left-to-right" evidence="30">
        <dbReference type="Rhea" id="RHEA:41917"/>
    </physiologicalReaction>
</comment>
<evidence type="ECO:0000256" key="7">
    <source>
        <dbReference type="ARBA" id="ARBA00022990"/>
    </source>
</evidence>
<comment type="catalytic activity">
    <reaction evidence="13">
        <text>a (3R)-hydroxyacyl-[ACP] = a (2E)-enoyl-[ACP] + H2O</text>
        <dbReference type="Rhea" id="RHEA:13097"/>
        <dbReference type="Rhea" id="RHEA-COMP:9925"/>
        <dbReference type="Rhea" id="RHEA-COMP:9945"/>
        <dbReference type="ChEBI" id="CHEBI:15377"/>
        <dbReference type="ChEBI" id="CHEBI:78784"/>
        <dbReference type="ChEBI" id="CHEBI:78827"/>
        <dbReference type="EC" id="4.2.1.59"/>
    </reaction>
    <physiologicalReaction direction="left-to-right" evidence="13">
        <dbReference type="Rhea" id="RHEA:13098"/>
    </physiologicalReaction>
</comment>
<evidence type="ECO:0000256" key="2">
    <source>
        <dbReference type="ARBA" id="ARBA00022450"/>
    </source>
</evidence>
<comment type="catalytic activity">
    <reaction evidence="12">
        <text>(3R)-hydroxydecanoyl-[ACP] = (2E)-decenoyl-[ACP] + H2O</text>
        <dbReference type="Rhea" id="RHEA:41860"/>
        <dbReference type="Rhea" id="RHEA-COMP:9638"/>
        <dbReference type="Rhea" id="RHEA-COMP:9639"/>
        <dbReference type="ChEBI" id="CHEBI:15377"/>
        <dbReference type="ChEBI" id="CHEBI:78466"/>
        <dbReference type="ChEBI" id="CHEBI:78467"/>
    </reaction>
    <physiologicalReaction direction="left-to-right" evidence="12">
        <dbReference type="Rhea" id="RHEA:41861"/>
    </physiologicalReaction>
</comment>
<comment type="catalytic activity">
    <reaction evidence="47">
        <text>(2E)-decenoyl-[ACP] + NADPH + H(+) = decanoyl-[ACP] + NADP(+)</text>
        <dbReference type="Rhea" id="RHEA:41864"/>
        <dbReference type="Rhea" id="RHEA-COMP:9639"/>
        <dbReference type="Rhea" id="RHEA-COMP:9640"/>
        <dbReference type="ChEBI" id="CHEBI:15378"/>
        <dbReference type="ChEBI" id="CHEBI:57783"/>
        <dbReference type="ChEBI" id="CHEBI:58349"/>
        <dbReference type="ChEBI" id="CHEBI:78467"/>
        <dbReference type="ChEBI" id="CHEBI:78468"/>
    </reaction>
    <physiologicalReaction direction="left-to-right" evidence="47">
        <dbReference type="Rhea" id="RHEA:41865"/>
    </physiologicalReaction>
</comment>
<dbReference type="Gene3D" id="3.40.47.10">
    <property type="match status" value="1"/>
</dbReference>
<reference evidence="54 55" key="1">
    <citation type="submission" date="2020-11" db="EMBL/GenBank/DDBJ databases">
        <authorList>
            <person name="Wallbank WR R."/>
            <person name="Pardo Diaz C."/>
            <person name="Kozak K."/>
            <person name="Martin S."/>
            <person name="Jiggins C."/>
            <person name="Moest M."/>
            <person name="Warren A I."/>
            <person name="Generalovic N T."/>
            <person name="Byers J.R.P. K."/>
            <person name="Montejo-Kovacevich G."/>
            <person name="Yen C E."/>
        </authorList>
    </citation>
    <scope>NUCLEOTIDE SEQUENCE [LARGE SCALE GENOMIC DNA]</scope>
</reference>
<comment type="catalytic activity">
    <reaction evidence="24">
        <text>(2E)-butenoyl-[ACP] + NADPH + H(+) = butanoyl-[ACP] + NADP(+)</text>
        <dbReference type="Rhea" id="RHEA:41812"/>
        <dbReference type="Rhea" id="RHEA-COMP:9627"/>
        <dbReference type="Rhea" id="RHEA-COMP:9628"/>
        <dbReference type="ChEBI" id="CHEBI:15378"/>
        <dbReference type="ChEBI" id="CHEBI:57783"/>
        <dbReference type="ChEBI" id="CHEBI:58349"/>
        <dbReference type="ChEBI" id="CHEBI:78453"/>
        <dbReference type="ChEBI" id="CHEBI:78454"/>
    </reaction>
    <physiologicalReaction direction="left-to-right" evidence="24">
        <dbReference type="Rhea" id="RHEA:41813"/>
    </physiologicalReaction>
</comment>
<dbReference type="Gene3D" id="3.90.180.10">
    <property type="entry name" value="Medium-chain alcohol dehydrogenases, catalytic domain"/>
    <property type="match status" value="1"/>
</dbReference>
<keyword evidence="6" id="KW-0663">Pyridoxal phosphate</keyword>
<dbReference type="GO" id="GO:0006633">
    <property type="term" value="P:fatty acid biosynthetic process"/>
    <property type="evidence" value="ECO:0007669"/>
    <property type="project" value="UniProtKB-UniPathway"/>
</dbReference>
<comment type="catalytic activity">
    <reaction evidence="39">
        <text>3-oxotetradecanoyl-[ACP] + NADPH + H(+) = (3R)-hydroxytetradecanoyl-[ACP] + NADP(+)</text>
        <dbReference type="Rhea" id="RHEA:41888"/>
        <dbReference type="Rhea" id="RHEA-COMP:9645"/>
        <dbReference type="Rhea" id="RHEA-COMP:9646"/>
        <dbReference type="ChEBI" id="CHEBI:15378"/>
        <dbReference type="ChEBI" id="CHEBI:57783"/>
        <dbReference type="ChEBI" id="CHEBI:58349"/>
        <dbReference type="ChEBI" id="CHEBI:78473"/>
        <dbReference type="ChEBI" id="CHEBI:78474"/>
    </reaction>
    <physiologicalReaction direction="left-to-right" evidence="39">
        <dbReference type="Rhea" id="RHEA:41889"/>
    </physiologicalReaction>
</comment>
<evidence type="ECO:0000256" key="47">
    <source>
        <dbReference type="ARBA" id="ARBA00049521"/>
    </source>
</evidence>
<dbReference type="Pfam" id="PF02801">
    <property type="entry name" value="Ketoacyl-synt_C"/>
    <property type="match status" value="1"/>
</dbReference>
<dbReference type="InterPro" id="IPR049552">
    <property type="entry name" value="PKS_DH_N"/>
</dbReference>
<evidence type="ECO:0000259" key="51">
    <source>
        <dbReference type="PROSITE" id="PS50075"/>
    </source>
</evidence>
<dbReference type="SMART" id="SM00823">
    <property type="entry name" value="PKS_PP"/>
    <property type="match status" value="1"/>
</dbReference>
<comment type="catalytic activity">
    <reaction evidence="11">
        <text>(3R)-hydroxyhexanoyl-[ACP] = (2E)-hexenoyl-[ACP] + H2O</text>
        <dbReference type="Rhea" id="RHEA:41828"/>
        <dbReference type="Rhea" id="RHEA-COMP:9630"/>
        <dbReference type="Rhea" id="RHEA-COMP:9631"/>
        <dbReference type="ChEBI" id="CHEBI:15377"/>
        <dbReference type="ChEBI" id="CHEBI:78457"/>
        <dbReference type="ChEBI" id="CHEBI:78458"/>
    </reaction>
    <physiologicalReaction direction="left-to-right" evidence="11">
        <dbReference type="Rhea" id="RHEA:41829"/>
    </physiologicalReaction>
</comment>
<keyword evidence="7" id="KW-0007">Acetylation</keyword>
<evidence type="ECO:0000256" key="13">
    <source>
        <dbReference type="ARBA" id="ARBA00023394"/>
    </source>
</evidence>
<keyword evidence="8" id="KW-0511">Multifunctional enzyme</keyword>
<comment type="catalytic activity">
    <reaction evidence="20">
        <text>hexanoyl-[ACP] + malonyl-[ACP] + H(+) = 3-oxooctanoyl-[ACP] + holo-[ACP] + CO2</text>
        <dbReference type="Rhea" id="RHEA:41836"/>
        <dbReference type="Rhea" id="RHEA-COMP:9623"/>
        <dbReference type="Rhea" id="RHEA-COMP:9632"/>
        <dbReference type="Rhea" id="RHEA-COMP:9633"/>
        <dbReference type="Rhea" id="RHEA-COMP:9685"/>
        <dbReference type="ChEBI" id="CHEBI:15378"/>
        <dbReference type="ChEBI" id="CHEBI:16526"/>
        <dbReference type="ChEBI" id="CHEBI:64479"/>
        <dbReference type="ChEBI" id="CHEBI:78449"/>
        <dbReference type="ChEBI" id="CHEBI:78459"/>
        <dbReference type="ChEBI" id="CHEBI:78460"/>
    </reaction>
    <physiologicalReaction direction="left-to-right" evidence="20">
        <dbReference type="Rhea" id="RHEA:41837"/>
    </physiologicalReaction>
</comment>
<comment type="catalytic activity">
    <reaction evidence="27">
        <text>(2E)-hexenoyl-[ACP] + NADPH + H(+) = hexanoyl-[ACP] + NADP(+)</text>
        <dbReference type="Rhea" id="RHEA:41832"/>
        <dbReference type="Rhea" id="RHEA-COMP:9631"/>
        <dbReference type="Rhea" id="RHEA-COMP:9632"/>
        <dbReference type="ChEBI" id="CHEBI:15378"/>
        <dbReference type="ChEBI" id="CHEBI:57783"/>
        <dbReference type="ChEBI" id="CHEBI:58349"/>
        <dbReference type="ChEBI" id="CHEBI:78458"/>
        <dbReference type="ChEBI" id="CHEBI:78459"/>
    </reaction>
    <physiologicalReaction direction="left-to-right" evidence="27">
        <dbReference type="Rhea" id="RHEA:41833"/>
    </physiologicalReaction>
</comment>
<dbReference type="OMA" id="KDVQHYT"/>
<evidence type="ECO:0000256" key="10">
    <source>
        <dbReference type="ARBA" id="ARBA00023351"/>
    </source>
</evidence>
<evidence type="ECO:0000256" key="40">
    <source>
        <dbReference type="ARBA" id="ARBA00049019"/>
    </source>
</evidence>
<feature type="domain" description="Ketosynthase family 3 (KS3)" evidence="52">
    <location>
        <begin position="29"/>
        <end position="434"/>
    </location>
</feature>
<dbReference type="SUPFAM" id="SSF55048">
    <property type="entry name" value="Probable ACP-binding domain of malonyl-CoA ACP transacylase"/>
    <property type="match status" value="1"/>
</dbReference>
<evidence type="ECO:0000256" key="29">
    <source>
        <dbReference type="ARBA" id="ARBA00047961"/>
    </source>
</evidence>
<keyword evidence="5" id="KW-0702">S-nitrosylation</keyword>
<comment type="catalytic activity">
    <reaction evidence="42">
        <text>(2E)-tetradecenoyl-[ACP] + NADPH + H(+) = tetradecanoyl-[ACP] + NADP(+)</text>
        <dbReference type="Rhea" id="RHEA:41896"/>
        <dbReference type="Rhea" id="RHEA-COMP:9647"/>
        <dbReference type="Rhea" id="RHEA-COMP:9648"/>
        <dbReference type="ChEBI" id="CHEBI:15378"/>
        <dbReference type="ChEBI" id="CHEBI:57783"/>
        <dbReference type="ChEBI" id="CHEBI:58349"/>
        <dbReference type="ChEBI" id="CHEBI:78475"/>
        <dbReference type="ChEBI" id="CHEBI:78477"/>
    </reaction>
    <physiologicalReaction direction="left-to-right" evidence="42">
        <dbReference type="Rhea" id="RHEA:41897"/>
    </physiologicalReaction>
</comment>
<comment type="function">
    <text evidence="18">Fatty acid synthetase is a multifunctional enzyme that catalyzes the de novo biosynthesis of long-chain saturated fatty acids starting from acetyl-CoA and malonyl-CoA in the presence of NADPH. This multifunctional protein contains 7 catalytic activities and a site for the binding of the prosthetic group 4'-phosphopantetheine of the acyl carrier protein ([ACP]) domain.</text>
</comment>